<comment type="caution">
    <text evidence="2">The sequence shown here is derived from an EMBL/GenBank/DDBJ whole genome shotgun (WGS) entry which is preliminary data.</text>
</comment>
<name>A0AAW5E8T7_9BACI</name>
<dbReference type="SUPFAM" id="SSF54593">
    <property type="entry name" value="Glyoxalase/Bleomycin resistance protein/Dihydroxybiphenyl dioxygenase"/>
    <property type="match status" value="1"/>
</dbReference>
<gene>
    <name evidence="2" type="ORF">MJG50_13895</name>
</gene>
<dbReference type="Gene3D" id="3.10.180.10">
    <property type="entry name" value="2,3-Dihydroxybiphenyl 1,2-Dioxygenase, domain 1"/>
    <property type="match status" value="1"/>
</dbReference>
<dbReference type="Pfam" id="PF00903">
    <property type="entry name" value="Glyoxalase"/>
    <property type="match status" value="1"/>
</dbReference>
<accession>A0AAW5E8T7</accession>
<evidence type="ECO:0000259" key="1">
    <source>
        <dbReference type="PROSITE" id="PS51819"/>
    </source>
</evidence>
<organism evidence="2 3">
    <name type="scientific">Fredinandcohnia quinoae</name>
    <dbReference type="NCBI Taxonomy" id="2918902"/>
    <lineage>
        <taxon>Bacteria</taxon>
        <taxon>Bacillati</taxon>
        <taxon>Bacillota</taxon>
        <taxon>Bacilli</taxon>
        <taxon>Bacillales</taxon>
        <taxon>Bacillaceae</taxon>
        <taxon>Fredinandcohnia</taxon>
    </lineage>
</organism>
<feature type="domain" description="VOC" evidence="1">
    <location>
        <begin position="7"/>
        <end position="121"/>
    </location>
</feature>
<dbReference type="Proteomes" id="UP001431131">
    <property type="component" value="Unassembled WGS sequence"/>
</dbReference>
<dbReference type="InterPro" id="IPR029068">
    <property type="entry name" value="Glyas_Bleomycin-R_OHBP_Dase"/>
</dbReference>
<keyword evidence="3" id="KW-1185">Reference proteome</keyword>
<protein>
    <submittedName>
        <fullName evidence="2">VOC family protein</fullName>
    </submittedName>
</protein>
<dbReference type="PANTHER" id="PTHR39175">
    <property type="entry name" value="FAMILY PROTEIN, PUTATIVE (AFU_ORTHOLOGUE AFUA_3G15060)-RELATED"/>
    <property type="match status" value="1"/>
</dbReference>
<dbReference type="EMBL" id="JAKTTI010000022">
    <property type="protein sequence ID" value="MCH1626427.1"/>
    <property type="molecule type" value="Genomic_DNA"/>
</dbReference>
<dbReference type="InterPro" id="IPR037523">
    <property type="entry name" value="VOC_core"/>
</dbReference>
<proteinExistence type="predicted"/>
<dbReference type="InterPro" id="IPR004360">
    <property type="entry name" value="Glyas_Fos-R_dOase_dom"/>
</dbReference>
<dbReference type="RefSeq" id="WP_240256344.1">
    <property type="nucleotide sequence ID" value="NZ_JAKTTI010000022.1"/>
</dbReference>
<sequence>MIYTFKSIDHIQLAAPKGSEEAARGFYKDILGFNEIEKPAELKKRGGVWFGFGNVHIHIGIEEPFIPAKKAHPAFKVENIEGLKSHLRANGIEITEDHNLPGTNRFYVDDPFGNRIEVLEWITK</sequence>
<dbReference type="PROSITE" id="PS51819">
    <property type="entry name" value="VOC"/>
    <property type="match status" value="1"/>
</dbReference>
<dbReference type="PANTHER" id="PTHR39175:SF1">
    <property type="entry name" value="FAMILY PROTEIN, PUTATIVE (AFU_ORTHOLOGUE AFUA_3G15060)-RELATED"/>
    <property type="match status" value="1"/>
</dbReference>
<reference evidence="2" key="1">
    <citation type="submission" date="2022-02" db="EMBL/GenBank/DDBJ databases">
        <title>Fredinandcohnia quinoae sp. nov. isolated from Chenopodium quinoa seeds.</title>
        <authorList>
            <person name="Saati-Santamaria Z."/>
            <person name="Flores-Felix J.D."/>
            <person name="Igual J.M."/>
            <person name="Velazquez E."/>
            <person name="Garcia-Fraile P."/>
            <person name="Martinez-Molina E."/>
        </authorList>
    </citation>
    <scope>NUCLEOTIDE SEQUENCE</scope>
    <source>
        <strain evidence="2">SECRCQ15</strain>
    </source>
</reference>
<evidence type="ECO:0000313" key="3">
    <source>
        <dbReference type="Proteomes" id="UP001431131"/>
    </source>
</evidence>
<dbReference type="AlphaFoldDB" id="A0AAW5E8T7"/>
<evidence type="ECO:0000313" key="2">
    <source>
        <dbReference type="EMBL" id="MCH1626427.1"/>
    </source>
</evidence>